<dbReference type="GO" id="GO:0090575">
    <property type="term" value="C:RNA polymerase II transcription regulator complex"/>
    <property type="evidence" value="ECO:0007669"/>
    <property type="project" value="TreeGrafter"/>
</dbReference>
<dbReference type="OrthoDB" id="1743261at2759"/>
<feature type="compositionally biased region" description="Polar residues" evidence="6">
    <location>
        <begin position="350"/>
        <end position="361"/>
    </location>
</feature>
<accession>C1MLR6</accession>
<feature type="region of interest" description="Disordered" evidence="6">
    <location>
        <begin position="328"/>
        <end position="368"/>
    </location>
</feature>
<dbReference type="SUPFAM" id="SSF46785">
    <property type="entry name" value="Winged helix' DNA-binding domain"/>
    <property type="match status" value="1"/>
</dbReference>
<dbReference type="PANTHER" id="PTHR12081:SF18">
    <property type="entry name" value="TRANSCRIPTION FACTOR E2F2-RELATED"/>
    <property type="match status" value="1"/>
</dbReference>
<dbReference type="InterPro" id="IPR032198">
    <property type="entry name" value="E2F_CC-MB"/>
</dbReference>
<name>C1MLR6_MICPC</name>
<comment type="similarity">
    <text evidence="1 5">Belongs to the E2F/DP family.</text>
</comment>
<dbReference type="RefSeq" id="XP_003056615.1">
    <property type="nucleotide sequence ID" value="XM_003056569.1"/>
</dbReference>
<dbReference type="InterPro" id="IPR036388">
    <property type="entry name" value="WH-like_DNA-bd_sf"/>
</dbReference>
<dbReference type="SMART" id="SM01372">
    <property type="entry name" value="E2F_TDP"/>
    <property type="match status" value="1"/>
</dbReference>
<dbReference type="Proteomes" id="UP000001876">
    <property type="component" value="Unassembled WGS sequence"/>
</dbReference>
<dbReference type="GO" id="GO:0000981">
    <property type="term" value="F:DNA-binding transcription factor activity, RNA polymerase II-specific"/>
    <property type="evidence" value="ECO:0007669"/>
    <property type="project" value="TreeGrafter"/>
</dbReference>
<dbReference type="GeneID" id="9681613"/>
<evidence type="ECO:0000256" key="1">
    <source>
        <dbReference type="ARBA" id="ARBA00010940"/>
    </source>
</evidence>
<evidence type="ECO:0000259" key="7">
    <source>
        <dbReference type="SMART" id="SM01372"/>
    </source>
</evidence>
<evidence type="ECO:0000256" key="5">
    <source>
        <dbReference type="RuleBase" id="RU003796"/>
    </source>
</evidence>
<dbReference type="InterPro" id="IPR015633">
    <property type="entry name" value="E2F"/>
</dbReference>
<keyword evidence="4 5" id="KW-0804">Transcription</keyword>
<dbReference type="Pfam" id="PF16421">
    <property type="entry name" value="E2F_CC-MB"/>
    <property type="match status" value="1"/>
</dbReference>
<evidence type="ECO:0000313" key="8">
    <source>
        <dbReference type="EMBL" id="EEH59991.1"/>
    </source>
</evidence>
<dbReference type="InterPro" id="IPR037241">
    <property type="entry name" value="E2F-DP_heterodim"/>
</dbReference>
<feature type="compositionally biased region" description="Basic and acidic residues" evidence="6">
    <location>
        <begin position="329"/>
        <end position="338"/>
    </location>
</feature>
<keyword evidence="9" id="KW-1185">Reference proteome</keyword>
<evidence type="ECO:0000313" key="9">
    <source>
        <dbReference type="Proteomes" id="UP000001876"/>
    </source>
</evidence>
<sequence length="449" mass="50969">MIRVRVASPTAHGCTCTIEYTTEVLRNRYPIRKYESTTLYCRPYVYGNRYEGTKVPSKVRKYLRTHYDTFVRKYEGNKYESTKVFTVSSKALSYECTQLVHVRVHVHIGTTFLRCKFSIFRSEALYKIMQTPTGSTCRYDSSLSLLTKKFVFLLEKAEEGTINLNRAAESLGVQKRRIYDITNVLEGIGLIEKKSKNNIQWKVLPPQSFGLKSGLSTVTEEIRSMQNDEINLDEHIQNMRRSMHVLLEDPAHKGNLFVSEEDIKDFFSFRSETLVAVRAPHGTTLEVPDPDDRMEIPNKRYRIFLKSKGGPVEVFLVSLHDNVSGQSSKEVHFKKSPVDHSLQGAGRATPSPSRVHSSSAATLARASGHAPWTSYEEREIPAILRIAPPISDPDFWFSDDIKEVGIGLNDMYTSAGLSVLLQRSARCRMNAQREWLSSNYGSQGTSTDN</sequence>
<dbReference type="PANTHER" id="PTHR12081">
    <property type="entry name" value="TRANSCRIPTION FACTOR E2F"/>
    <property type="match status" value="1"/>
</dbReference>
<evidence type="ECO:0000256" key="4">
    <source>
        <dbReference type="ARBA" id="ARBA00023163"/>
    </source>
</evidence>
<dbReference type="CDD" id="cd14660">
    <property type="entry name" value="E2F_DD"/>
    <property type="match status" value="1"/>
</dbReference>
<organism evidence="9">
    <name type="scientific">Micromonas pusilla (strain CCMP1545)</name>
    <name type="common">Picoplanktonic green alga</name>
    <dbReference type="NCBI Taxonomy" id="564608"/>
    <lineage>
        <taxon>Eukaryota</taxon>
        <taxon>Viridiplantae</taxon>
        <taxon>Chlorophyta</taxon>
        <taxon>Mamiellophyceae</taxon>
        <taxon>Mamiellales</taxon>
        <taxon>Mamiellaceae</taxon>
        <taxon>Micromonas</taxon>
    </lineage>
</organism>
<keyword evidence="5" id="KW-0539">Nucleus</keyword>
<dbReference type="KEGG" id="mpp:MICPUCDRAFT_55817"/>
<dbReference type="GO" id="GO:0046983">
    <property type="term" value="F:protein dimerization activity"/>
    <property type="evidence" value="ECO:0007669"/>
    <property type="project" value="InterPro"/>
</dbReference>
<reference evidence="8 9" key="1">
    <citation type="journal article" date="2009" name="Science">
        <title>Green evolution and dynamic adaptations revealed by genomes of the marine picoeukaryotes Micromonas.</title>
        <authorList>
            <person name="Worden A.Z."/>
            <person name="Lee J.H."/>
            <person name="Mock T."/>
            <person name="Rouze P."/>
            <person name="Simmons M.P."/>
            <person name="Aerts A.L."/>
            <person name="Allen A.E."/>
            <person name="Cuvelier M.L."/>
            <person name="Derelle E."/>
            <person name="Everett M.V."/>
            <person name="Foulon E."/>
            <person name="Grimwood J."/>
            <person name="Gundlach H."/>
            <person name="Henrissat B."/>
            <person name="Napoli C."/>
            <person name="McDonald S.M."/>
            <person name="Parker M.S."/>
            <person name="Rombauts S."/>
            <person name="Salamov A."/>
            <person name="Von Dassow P."/>
            <person name="Badger J.H."/>
            <person name="Coutinho P.M."/>
            <person name="Demir E."/>
            <person name="Dubchak I."/>
            <person name="Gentemann C."/>
            <person name="Eikrem W."/>
            <person name="Gready J.E."/>
            <person name="John U."/>
            <person name="Lanier W."/>
            <person name="Lindquist E.A."/>
            <person name="Lucas S."/>
            <person name="Mayer K.F."/>
            <person name="Moreau H."/>
            <person name="Not F."/>
            <person name="Otillar R."/>
            <person name="Panaud O."/>
            <person name="Pangilinan J."/>
            <person name="Paulsen I."/>
            <person name="Piegu B."/>
            <person name="Poliakov A."/>
            <person name="Robbens S."/>
            <person name="Schmutz J."/>
            <person name="Toulza E."/>
            <person name="Wyss T."/>
            <person name="Zelensky A."/>
            <person name="Zhou K."/>
            <person name="Armbrust E.V."/>
            <person name="Bhattacharya D."/>
            <person name="Goodenough U.W."/>
            <person name="Van de Peer Y."/>
            <person name="Grigoriev I.V."/>
        </authorList>
    </citation>
    <scope>NUCLEOTIDE SEQUENCE [LARGE SCALE GENOMIC DNA]</scope>
    <source>
        <strain evidence="8 9">CCMP1545</strain>
    </source>
</reference>
<dbReference type="InterPro" id="IPR003316">
    <property type="entry name" value="E2F_WHTH_DNA-bd_dom"/>
</dbReference>
<evidence type="ECO:0000256" key="6">
    <source>
        <dbReference type="SAM" id="MobiDB-lite"/>
    </source>
</evidence>
<keyword evidence="3 5" id="KW-0238">DNA-binding</keyword>
<proteinExistence type="inferred from homology"/>
<dbReference type="FunFam" id="1.10.10.10:FF:000008">
    <property type="entry name" value="E2F transcription factor 1"/>
    <property type="match status" value="1"/>
</dbReference>
<dbReference type="InterPro" id="IPR036390">
    <property type="entry name" value="WH_DNA-bd_sf"/>
</dbReference>
<comment type="subcellular location">
    <subcellularLocation>
        <location evidence="5">Nucleus</location>
    </subcellularLocation>
</comment>
<dbReference type="Pfam" id="PF02319">
    <property type="entry name" value="WHD_E2F_TDP"/>
    <property type="match status" value="1"/>
</dbReference>
<feature type="domain" description="E2F/DP family winged-helix DNA-binding" evidence="7">
    <location>
        <begin position="138"/>
        <end position="203"/>
    </location>
</feature>
<dbReference type="Gene3D" id="1.10.10.10">
    <property type="entry name" value="Winged helix-like DNA-binding domain superfamily/Winged helix DNA-binding domain"/>
    <property type="match status" value="1"/>
</dbReference>
<dbReference type="eggNOG" id="KOG2577">
    <property type="taxonomic scope" value="Eukaryota"/>
</dbReference>
<gene>
    <name evidence="8" type="ORF">MICPUCDRAFT_55817</name>
</gene>
<dbReference type="EMBL" id="GG663736">
    <property type="protein sequence ID" value="EEH59991.1"/>
    <property type="molecule type" value="Genomic_DNA"/>
</dbReference>
<keyword evidence="2 5" id="KW-0805">Transcription regulation</keyword>
<protein>
    <submittedName>
        <fullName evidence="8">E2f1-like protein</fullName>
    </submittedName>
</protein>
<evidence type="ECO:0000256" key="3">
    <source>
        <dbReference type="ARBA" id="ARBA00023125"/>
    </source>
</evidence>
<dbReference type="STRING" id="564608.C1MLR6"/>
<dbReference type="SUPFAM" id="SSF144074">
    <property type="entry name" value="E2F-DP heterodimerization region"/>
    <property type="match status" value="1"/>
</dbReference>
<dbReference type="GO" id="GO:0000978">
    <property type="term" value="F:RNA polymerase II cis-regulatory region sequence-specific DNA binding"/>
    <property type="evidence" value="ECO:0007669"/>
    <property type="project" value="InterPro"/>
</dbReference>
<dbReference type="AlphaFoldDB" id="C1MLR6"/>
<evidence type="ECO:0000256" key="2">
    <source>
        <dbReference type="ARBA" id="ARBA00023015"/>
    </source>
</evidence>
<dbReference type="Gene3D" id="6.10.250.540">
    <property type="match status" value="1"/>
</dbReference>